<dbReference type="AlphaFoldDB" id="A0A418NL16"/>
<dbReference type="EMBL" id="QXFK01000011">
    <property type="protein sequence ID" value="RIV80370.1"/>
    <property type="molecule type" value="Genomic_DNA"/>
</dbReference>
<keyword evidence="2" id="KW-1185">Reference proteome</keyword>
<gene>
    <name evidence="1" type="ORF">D2V04_03400</name>
</gene>
<reference evidence="1 2" key="1">
    <citation type="submission" date="2018-08" db="EMBL/GenBank/DDBJ databases">
        <title>Altererythrobacter sp.Ery1 and Ery12, the genome sequencing of novel strains in genus Alterythrobacter.</title>
        <authorList>
            <person name="Cheng H."/>
            <person name="Wu Y.-H."/>
            <person name="Fang C."/>
            <person name="Xu X.-W."/>
        </authorList>
    </citation>
    <scope>NUCLEOTIDE SEQUENCE [LARGE SCALE GENOMIC DNA]</scope>
    <source>
        <strain evidence="1 2">Ery1</strain>
    </source>
</reference>
<dbReference type="OrthoDB" id="9803810at2"/>
<dbReference type="Pfam" id="PF10038">
    <property type="entry name" value="DUF2274"/>
    <property type="match status" value="1"/>
</dbReference>
<sequence>MTDLKLPQLPDRTPVKLTISVSPDLHQALNDYAALYEQAYGTSEPATELIPAMLTAFLKSDRAFVRAQRG</sequence>
<dbReference type="InterPro" id="IPR018733">
    <property type="entry name" value="DUF2274"/>
</dbReference>
<evidence type="ECO:0000313" key="1">
    <source>
        <dbReference type="EMBL" id="RIV80370.1"/>
    </source>
</evidence>
<evidence type="ECO:0000313" key="2">
    <source>
        <dbReference type="Proteomes" id="UP000285092"/>
    </source>
</evidence>
<protein>
    <submittedName>
        <fullName evidence="1">DUF2274 domain-containing protein</fullName>
    </submittedName>
</protein>
<name>A0A418NL16_9SPHN</name>
<accession>A0A418NL16</accession>
<dbReference type="Proteomes" id="UP000285092">
    <property type="component" value="Unassembled WGS sequence"/>
</dbReference>
<proteinExistence type="predicted"/>
<dbReference type="RefSeq" id="WP_119511955.1">
    <property type="nucleotide sequence ID" value="NZ_QXFK01000011.1"/>
</dbReference>
<comment type="caution">
    <text evidence="1">The sequence shown here is derived from an EMBL/GenBank/DDBJ whole genome shotgun (WGS) entry which is preliminary data.</text>
</comment>
<organism evidence="1 2">
    <name type="scientific">Pelagerythrobacter aerophilus</name>
    <dbReference type="NCBI Taxonomy" id="2306995"/>
    <lineage>
        <taxon>Bacteria</taxon>
        <taxon>Pseudomonadati</taxon>
        <taxon>Pseudomonadota</taxon>
        <taxon>Alphaproteobacteria</taxon>
        <taxon>Sphingomonadales</taxon>
        <taxon>Erythrobacteraceae</taxon>
        <taxon>Pelagerythrobacter</taxon>
    </lineage>
</organism>